<comment type="caution">
    <text evidence="2">The sequence shown here is derived from an EMBL/GenBank/DDBJ whole genome shotgun (WGS) entry which is preliminary data.</text>
</comment>
<feature type="compositionally biased region" description="Basic and acidic residues" evidence="1">
    <location>
        <begin position="1"/>
        <end position="12"/>
    </location>
</feature>
<sequence>MNNFKGLEDKFKKNNSPQQNTIDGQWTQIRWTPDLITNEQISIGVFLEENGFIHTKFIEDYGRLECVYGNEISSNLELAIDLIEYLLKRDWKKSVSPQLVFDHRGFARGESTQAILEKLFLRAVPFGKAHDVPNDHGDRFPTYRTSNLITDIKSRIFSQIGNDVYNIFPEESWLDIKIGKDVHQIDLPIRPFGTKQIGNINSTIYKTYDKFEVNCLTALTDLQLAKKCGMSDDAVLFTLLPNDYSLSLLPEQEQEKRSNFLKEFEWKLEMNEIVHHKYFEESDISNKILSWAKNSTPLPDLFN</sequence>
<evidence type="ECO:0000256" key="1">
    <source>
        <dbReference type="SAM" id="MobiDB-lite"/>
    </source>
</evidence>
<feature type="region of interest" description="Disordered" evidence="1">
    <location>
        <begin position="1"/>
        <end position="21"/>
    </location>
</feature>
<gene>
    <name evidence="2" type="ORF">F994_02801</name>
</gene>
<dbReference type="Proteomes" id="UP000013086">
    <property type="component" value="Unassembled WGS sequence"/>
</dbReference>
<evidence type="ECO:0000313" key="2">
    <source>
        <dbReference type="EMBL" id="ENU18674.1"/>
    </source>
</evidence>
<organism evidence="2 3">
    <name type="scientific">Acinetobacter bohemicus ANC 3994</name>
    <dbReference type="NCBI Taxonomy" id="1217715"/>
    <lineage>
        <taxon>Bacteria</taxon>
        <taxon>Pseudomonadati</taxon>
        <taxon>Pseudomonadota</taxon>
        <taxon>Gammaproteobacteria</taxon>
        <taxon>Moraxellales</taxon>
        <taxon>Moraxellaceae</taxon>
        <taxon>Acinetobacter</taxon>
    </lineage>
</organism>
<protein>
    <submittedName>
        <fullName evidence="2">Uncharacterized protein</fullName>
    </submittedName>
</protein>
<dbReference type="PATRIC" id="fig|1217715.3.peg.2738"/>
<dbReference type="RefSeq" id="WP_004649408.1">
    <property type="nucleotide sequence ID" value="NZ_KB849166.1"/>
</dbReference>
<dbReference type="OrthoDB" id="6713181at2"/>
<dbReference type="AlphaFoldDB" id="N8QBN0"/>
<evidence type="ECO:0000313" key="3">
    <source>
        <dbReference type="Proteomes" id="UP000013086"/>
    </source>
</evidence>
<dbReference type="eggNOG" id="ENOG5031RXC">
    <property type="taxonomic scope" value="Bacteria"/>
</dbReference>
<dbReference type="HOGENOM" id="CLU_079812_0_0_6"/>
<proteinExistence type="predicted"/>
<name>N8QBN0_9GAMM</name>
<accession>N8QBN0</accession>
<dbReference type="EMBL" id="APOH01000021">
    <property type="protein sequence ID" value="ENU18674.1"/>
    <property type="molecule type" value="Genomic_DNA"/>
</dbReference>
<reference evidence="2 3" key="1">
    <citation type="submission" date="2013-02" db="EMBL/GenBank/DDBJ databases">
        <title>The Genome Sequence of Acinetobacter sp. ANC 3994.</title>
        <authorList>
            <consortium name="The Broad Institute Genome Sequencing Platform"/>
            <consortium name="The Broad Institute Genome Sequencing Center for Infectious Disease"/>
            <person name="Cerqueira G."/>
            <person name="Feldgarden M."/>
            <person name="Courvalin P."/>
            <person name="Perichon B."/>
            <person name="Grillot-Courvalin C."/>
            <person name="Clermont D."/>
            <person name="Rocha E."/>
            <person name="Yoon E.-J."/>
            <person name="Nemec A."/>
            <person name="Walker B."/>
            <person name="Young S.K."/>
            <person name="Zeng Q."/>
            <person name="Gargeya S."/>
            <person name="Fitzgerald M."/>
            <person name="Haas B."/>
            <person name="Abouelleil A."/>
            <person name="Alvarado L."/>
            <person name="Arachchi H.M."/>
            <person name="Berlin A.M."/>
            <person name="Chapman S.B."/>
            <person name="Dewar J."/>
            <person name="Goldberg J."/>
            <person name="Griggs A."/>
            <person name="Gujja S."/>
            <person name="Hansen M."/>
            <person name="Howarth C."/>
            <person name="Imamovic A."/>
            <person name="Larimer J."/>
            <person name="McCowan C."/>
            <person name="Murphy C."/>
            <person name="Neiman D."/>
            <person name="Pearson M."/>
            <person name="Priest M."/>
            <person name="Roberts A."/>
            <person name="Saif S."/>
            <person name="Shea T."/>
            <person name="Sisk P."/>
            <person name="Sykes S."/>
            <person name="Wortman J."/>
            <person name="Nusbaum C."/>
            <person name="Birren B."/>
        </authorList>
    </citation>
    <scope>NUCLEOTIDE SEQUENCE [LARGE SCALE GENOMIC DNA]</scope>
    <source>
        <strain evidence="2 3">ANC 3994</strain>
    </source>
</reference>